<evidence type="ECO:0000313" key="1">
    <source>
        <dbReference type="EMBL" id="KAJ9075667.1"/>
    </source>
</evidence>
<gene>
    <name evidence="1" type="ORF">DSO57_1033705</name>
</gene>
<reference evidence="1" key="1">
    <citation type="submission" date="2022-04" db="EMBL/GenBank/DDBJ databases">
        <title>Genome of the entomopathogenic fungus Entomophthora muscae.</title>
        <authorList>
            <person name="Elya C."/>
            <person name="Lovett B.R."/>
            <person name="Lee E."/>
            <person name="Macias A.M."/>
            <person name="Hajek A.E."/>
            <person name="De Bivort B.L."/>
            <person name="Kasson M.T."/>
            <person name="De Fine Licht H.H."/>
            <person name="Stajich J.E."/>
        </authorList>
    </citation>
    <scope>NUCLEOTIDE SEQUENCE</scope>
    <source>
        <strain evidence="1">Berkeley</strain>
    </source>
</reference>
<dbReference type="Proteomes" id="UP001165960">
    <property type="component" value="Unassembled WGS sequence"/>
</dbReference>
<protein>
    <submittedName>
        <fullName evidence="1">Uncharacterized protein</fullName>
    </submittedName>
</protein>
<sequence length="163" mass="18031">MSPGFTNIIVLDNVDLHKVANILEEFPLIDTSIAVGPQQLATAILCFLFLPAYLPFLNPIEEFFGWLKQVVKRGTPYGTKDLFDLLQARIHTLSVNSLPPLALNQPVFPCCTKKGPKVLAKLLHLLGDLAHTVDERFVLAYPADPLALVALAWEETLVNLDIC</sequence>
<name>A0ACC2TM46_9FUNG</name>
<evidence type="ECO:0000313" key="2">
    <source>
        <dbReference type="Proteomes" id="UP001165960"/>
    </source>
</evidence>
<proteinExistence type="predicted"/>
<organism evidence="1 2">
    <name type="scientific">Entomophthora muscae</name>
    <dbReference type="NCBI Taxonomy" id="34485"/>
    <lineage>
        <taxon>Eukaryota</taxon>
        <taxon>Fungi</taxon>
        <taxon>Fungi incertae sedis</taxon>
        <taxon>Zoopagomycota</taxon>
        <taxon>Entomophthoromycotina</taxon>
        <taxon>Entomophthoromycetes</taxon>
        <taxon>Entomophthorales</taxon>
        <taxon>Entomophthoraceae</taxon>
        <taxon>Entomophthora</taxon>
    </lineage>
</organism>
<accession>A0ACC2TM46</accession>
<comment type="caution">
    <text evidence="1">The sequence shown here is derived from an EMBL/GenBank/DDBJ whole genome shotgun (WGS) entry which is preliminary data.</text>
</comment>
<keyword evidence="2" id="KW-1185">Reference proteome</keyword>
<dbReference type="EMBL" id="QTSX02002399">
    <property type="protein sequence ID" value="KAJ9075667.1"/>
    <property type="molecule type" value="Genomic_DNA"/>
</dbReference>